<evidence type="ECO:0000313" key="4">
    <source>
        <dbReference type="Proteomes" id="UP000027586"/>
    </source>
</evidence>
<sequence>MGNKISTNSRKGRFSTSKSVLKWKKQHKQPSSAESPPTPVPSCSQTTSITSSQSSMNDSIVRQGRKFHNITESIYWLPNDDEEMDRLIGQHFALKALFEGNIAKEALERVHLEEGAKILDVGCGPGTWLMDVATERPDCELFGVDMCNVFPSDIRPPNVQFMHGNVLERLPFDDNTFDFINMRFLMLALRKDEWITALKEILRVLKPGGCFQSLESGMMDRGNDFCLWVGKTFIDVMRSRGQEPYIAFTLESIMKEAGFNFISSIQRDTYLDKPDPLNREFLWDIRNIVKSTQPFLAGPLGIPPDQYSKFLDKFEAECQKPPGAKWMIVINVAQKEA</sequence>
<evidence type="ECO:0000256" key="1">
    <source>
        <dbReference type="SAM" id="MobiDB-lite"/>
    </source>
</evidence>
<dbReference type="OrthoDB" id="2013972at2759"/>
<dbReference type="SUPFAM" id="SSF53335">
    <property type="entry name" value="S-adenosyl-L-methionine-dependent methyltransferases"/>
    <property type="match status" value="1"/>
</dbReference>
<reference evidence="3" key="1">
    <citation type="submission" date="2013-08" db="EMBL/GenBank/DDBJ databases">
        <title>Gene expansion shapes genome architecture in the human pathogen Lichtheimia corymbifera: an evolutionary genomics analysis in the ancient terrestrial Mucorales (Mucoromycotina).</title>
        <authorList>
            <person name="Schwartze V.U."/>
            <person name="Winter S."/>
            <person name="Shelest E."/>
            <person name="Marcet-Houben M."/>
            <person name="Horn F."/>
            <person name="Wehner S."/>
            <person name="Hoffmann K."/>
            <person name="Riege K."/>
            <person name="Sammeth M."/>
            <person name="Nowrousian M."/>
            <person name="Valiante V."/>
            <person name="Linde J."/>
            <person name="Jacobsen I.D."/>
            <person name="Marz M."/>
            <person name="Brakhage A.A."/>
            <person name="Gabaldon T."/>
            <person name="Bocker S."/>
            <person name="Voigt K."/>
        </authorList>
    </citation>
    <scope>NUCLEOTIDE SEQUENCE [LARGE SCALE GENOMIC DNA]</scope>
    <source>
        <strain evidence="3">FSU 9682</strain>
    </source>
</reference>
<dbReference type="Pfam" id="PF13649">
    <property type="entry name" value="Methyltransf_25"/>
    <property type="match status" value="1"/>
</dbReference>
<dbReference type="AlphaFoldDB" id="A0A068RXX6"/>
<keyword evidence="4" id="KW-1185">Reference proteome</keyword>
<comment type="caution">
    <text evidence="3">The sequence shown here is derived from an EMBL/GenBank/DDBJ whole genome shotgun (WGS) entry which is preliminary data.</text>
</comment>
<accession>A0A068RXX6</accession>
<organism evidence="3 4">
    <name type="scientific">Lichtheimia corymbifera JMRC:FSU:9682</name>
    <dbReference type="NCBI Taxonomy" id="1263082"/>
    <lineage>
        <taxon>Eukaryota</taxon>
        <taxon>Fungi</taxon>
        <taxon>Fungi incertae sedis</taxon>
        <taxon>Mucoromycota</taxon>
        <taxon>Mucoromycotina</taxon>
        <taxon>Mucoromycetes</taxon>
        <taxon>Mucorales</taxon>
        <taxon>Lichtheimiaceae</taxon>
        <taxon>Lichtheimia</taxon>
    </lineage>
</organism>
<evidence type="ECO:0000259" key="2">
    <source>
        <dbReference type="Pfam" id="PF13649"/>
    </source>
</evidence>
<dbReference type="PANTHER" id="PTHR43591">
    <property type="entry name" value="METHYLTRANSFERASE"/>
    <property type="match status" value="1"/>
</dbReference>
<dbReference type="Proteomes" id="UP000027586">
    <property type="component" value="Unassembled WGS sequence"/>
</dbReference>
<feature type="compositionally biased region" description="Polar residues" evidence="1">
    <location>
        <begin position="1"/>
        <end position="19"/>
    </location>
</feature>
<evidence type="ECO:0000313" key="3">
    <source>
        <dbReference type="EMBL" id="CDH54988.1"/>
    </source>
</evidence>
<feature type="region of interest" description="Disordered" evidence="1">
    <location>
        <begin position="1"/>
        <end position="58"/>
    </location>
</feature>
<dbReference type="GO" id="GO:0008168">
    <property type="term" value="F:methyltransferase activity"/>
    <property type="evidence" value="ECO:0007669"/>
    <property type="project" value="UniProtKB-KW"/>
</dbReference>
<keyword evidence="3" id="KW-0489">Methyltransferase</keyword>
<feature type="domain" description="Methyltransferase" evidence="2">
    <location>
        <begin position="118"/>
        <end position="209"/>
    </location>
</feature>
<proteinExistence type="predicted"/>
<dbReference type="GO" id="GO:0032259">
    <property type="term" value="P:methylation"/>
    <property type="evidence" value="ECO:0007669"/>
    <property type="project" value="UniProtKB-KW"/>
</dbReference>
<dbReference type="STRING" id="1263082.A0A068RXX6"/>
<dbReference type="InterPro" id="IPR029063">
    <property type="entry name" value="SAM-dependent_MTases_sf"/>
</dbReference>
<dbReference type="VEuPathDB" id="FungiDB:LCOR_06185.1"/>
<name>A0A068RXX6_9FUNG</name>
<dbReference type="EMBL" id="CBTN010000026">
    <property type="protein sequence ID" value="CDH54988.1"/>
    <property type="molecule type" value="Genomic_DNA"/>
</dbReference>
<dbReference type="PANTHER" id="PTHR43591:SF24">
    <property type="entry name" value="2-METHOXY-6-POLYPRENYL-1,4-BENZOQUINOL METHYLASE, MITOCHONDRIAL"/>
    <property type="match status" value="1"/>
</dbReference>
<dbReference type="InterPro" id="IPR041698">
    <property type="entry name" value="Methyltransf_25"/>
</dbReference>
<gene>
    <name evidence="3" type="ORF">LCOR_06185.1</name>
</gene>
<dbReference type="Gene3D" id="3.40.50.150">
    <property type="entry name" value="Vaccinia Virus protein VP39"/>
    <property type="match status" value="1"/>
</dbReference>
<dbReference type="CDD" id="cd02440">
    <property type="entry name" value="AdoMet_MTases"/>
    <property type="match status" value="1"/>
</dbReference>
<protein>
    <submittedName>
        <fullName evidence="3">Methyltransferase type 11</fullName>
    </submittedName>
</protein>
<keyword evidence="3" id="KW-0808">Transferase</keyword>
<feature type="compositionally biased region" description="Low complexity" evidence="1">
    <location>
        <begin position="42"/>
        <end position="55"/>
    </location>
</feature>